<dbReference type="KEGG" id="vg:19526345"/>
<keyword evidence="2" id="KW-1185">Reference proteome</keyword>
<organism evidence="1 2">
    <name type="scientific">Bacillus phage CAM003</name>
    <dbReference type="NCBI Taxonomy" id="1486657"/>
    <lineage>
        <taxon>Viruses</taxon>
        <taxon>Duplodnaviria</taxon>
        <taxon>Heunggongvirae</taxon>
        <taxon>Uroviricota</taxon>
        <taxon>Caudoviricetes</taxon>
        <taxon>Herelleviridae</taxon>
        <taxon>Bastillevirinae</taxon>
        <taxon>Bastillevirus</taxon>
        <taxon>Bastillevirus CAM003</taxon>
    </lineage>
</organism>
<accession>A0A024AYV3</accession>
<dbReference type="RefSeq" id="YP_009036945.1">
    <property type="nucleotide sequence ID" value="NC_024216.1"/>
</dbReference>
<sequence>MEIYIGEKYKLTSDAYNVILNEIVVPKQKKDETDEKFKERTKEPKYVAIGYYSTIEKACVGIINKVYKESEGTGVILSLMDLLESIERTKHEILNMNIISLTREEK</sequence>
<evidence type="ECO:0000313" key="1">
    <source>
        <dbReference type="EMBL" id="AHZ09479.1"/>
    </source>
</evidence>
<evidence type="ECO:0000313" key="2">
    <source>
        <dbReference type="Proteomes" id="UP000026902"/>
    </source>
</evidence>
<dbReference type="GeneID" id="19526345"/>
<reference evidence="2" key="1">
    <citation type="submission" date="2014-09" db="EMBL/GenBank/DDBJ databases">
        <authorList>
            <person name="Sauder A.B."/>
            <person name="McKenzie Q.R."/>
            <person name="Temple L.M."/>
            <person name="Alexis B.K."/>
            <person name="Al-Atrache Z."/>
            <person name="Lewis L.O."/>
            <person name="Loesser-Casey K.E."/>
            <person name="Mitchell K.J."/>
        </authorList>
    </citation>
    <scope>NUCLEOTIDE SEQUENCE [LARGE SCALE GENOMIC DNA]</scope>
</reference>
<protein>
    <submittedName>
        <fullName evidence="1">Uncharacterized protein</fullName>
    </submittedName>
</protein>
<dbReference type="Proteomes" id="UP000026902">
    <property type="component" value="Segment"/>
</dbReference>
<proteinExistence type="predicted"/>
<name>A0A024AYV3_9CAUD</name>
<dbReference type="EMBL" id="KJ489397">
    <property type="protein sequence ID" value="AHZ09479.1"/>
    <property type="molecule type" value="Genomic_DNA"/>
</dbReference>